<feature type="region of interest" description="Disordered" evidence="1">
    <location>
        <begin position="791"/>
        <end position="881"/>
    </location>
</feature>
<organism evidence="3 4">
    <name type="scientific">Durusdinium trenchii</name>
    <dbReference type="NCBI Taxonomy" id="1381693"/>
    <lineage>
        <taxon>Eukaryota</taxon>
        <taxon>Sar</taxon>
        <taxon>Alveolata</taxon>
        <taxon>Dinophyceae</taxon>
        <taxon>Suessiales</taxon>
        <taxon>Symbiodiniaceae</taxon>
        <taxon>Durusdinium</taxon>
    </lineage>
</organism>
<accession>A0ABP0PJ73</accession>
<comment type="caution">
    <text evidence="3">The sequence shown here is derived from an EMBL/GenBank/DDBJ whole genome shotgun (WGS) entry which is preliminary data.</text>
</comment>
<feature type="compositionally biased region" description="Acidic residues" evidence="1">
    <location>
        <begin position="801"/>
        <end position="814"/>
    </location>
</feature>
<evidence type="ECO:0000259" key="2">
    <source>
        <dbReference type="PROSITE" id="PS50994"/>
    </source>
</evidence>
<dbReference type="InterPro" id="IPR001584">
    <property type="entry name" value="Integrase_cat-core"/>
</dbReference>
<dbReference type="PROSITE" id="PS50994">
    <property type="entry name" value="INTEGRASE"/>
    <property type="match status" value="1"/>
</dbReference>
<feature type="domain" description="Integrase catalytic" evidence="2">
    <location>
        <begin position="252"/>
        <end position="384"/>
    </location>
</feature>
<evidence type="ECO:0000313" key="3">
    <source>
        <dbReference type="EMBL" id="CAK9075578.1"/>
    </source>
</evidence>
<dbReference type="Gene3D" id="3.30.420.10">
    <property type="entry name" value="Ribonuclease H-like superfamily/Ribonuclease H"/>
    <property type="match status" value="1"/>
</dbReference>
<reference evidence="3 4" key="1">
    <citation type="submission" date="2024-02" db="EMBL/GenBank/DDBJ databases">
        <authorList>
            <person name="Chen Y."/>
            <person name="Shah S."/>
            <person name="Dougan E. K."/>
            <person name="Thang M."/>
            <person name="Chan C."/>
        </authorList>
    </citation>
    <scope>NUCLEOTIDE SEQUENCE [LARGE SCALE GENOMIC DNA]</scope>
</reference>
<keyword evidence="4" id="KW-1185">Reference proteome</keyword>
<feature type="compositionally biased region" description="Acidic residues" evidence="1">
    <location>
        <begin position="171"/>
        <end position="182"/>
    </location>
</feature>
<feature type="compositionally biased region" description="Basic and acidic residues" evidence="1">
    <location>
        <begin position="849"/>
        <end position="873"/>
    </location>
</feature>
<dbReference type="EMBL" id="CAXAMN010023151">
    <property type="protein sequence ID" value="CAK9075578.1"/>
    <property type="molecule type" value="Genomic_DNA"/>
</dbReference>
<name>A0ABP0PJ73_9DINO</name>
<dbReference type="InterPro" id="IPR012337">
    <property type="entry name" value="RNaseH-like_sf"/>
</dbReference>
<gene>
    <name evidence="3" type="ORF">CCMP2556_LOCUS37216</name>
</gene>
<feature type="region of interest" description="Disordered" evidence="1">
    <location>
        <begin position="167"/>
        <end position="190"/>
    </location>
</feature>
<evidence type="ECO:0000256" key="1">
    <source>
        <dbReference type="SAM" id="MobiDB-lite"/>
    </source>
</evidence>
<evidence type="ECO:0000313" key="4">
    <source>
        <dbReference type="Proteomes" id="UP001642484"/>
    </source>
</evidence>
<sequence>MLRWAADFILDTMDNDPNVDVYFEWTFPCSGWTQHPMVFLEHELRKRSIPWESCRIDGCNYGVRDRNNDLFLHKRWLIKTTDELFHKNFRAKVCPKNHRRTLIEGIETSRSAYYPRRMVEAIVRHWKRELVPLRHLKYLTTGSSEADHEVENWMRRQKLLHEPDALPAELVPDDDDPPEQPEEANPLAEISKKEQDQWLARLRHYHRAAGHPSNRSLQRLSKDAGLPAWKLHMAKNFVCETCQSLKLGGYSSGKVPPASTHSLYKAWQAVGVDASEWLAPNQKVKLRFLLFIDLATKLKSIYVVKQYDFLQMQGETATEVITGFSERWLVDKPKPEILVPDNSKTFKSREMHDFCSSIGIQLACPAEKESWAHGVVESAIKDLKMTASAIQIDQPHLNPRVSLMLARAALNSTEYTKGYSAFQWCYGEDYTLADEDLRTFREFENYEDHMSYESLVRARQDAETEWAAVKRSIDEAYTWGTAKVGSYRHAGTDIEVTRDRDGDQVITVNQQYYVDMLCDLNIPQDRLRCCGQNSTERDGTARQRWIMSPGLSDNPAKWLASCARILEEDSTQCRWLASDYDIADAMTKKRPECRLSLMKFLQSFLWCIAFDPTFTAAKKNAKRGKTAVKHVSAGDAQADSFLWADLEPVMWKIFVELSGDVSAKEAVDGAVRGGGIFSGAGGLGANPSNQVPPVHGGKKPKEAFSQAAEDLKEELLAGCPHGAVRVGDWAAASRKLHVLARLNVGARIKDVLRFLECLGLLENTQLLNDQSRPLVEVLSGAEGDAVNNLLGPIGSGLAQEEPVEEENVSEDDEGSGGSVAPEEDEDRNKLPGLSISLMPKGSLLGGPPAKEESKPKRKGDKEKKDKKEEKELRTPVQAQEEQSGERVVSVCFKHSRIGLTGPVVMWHEMRVAFPTCLVMLSCKPQMSTVRTEVIITRK</sequence>
<protein>
    <recommendedName>
        <fullName evidence="2">Integrase catalytic domain-containing protein</fullName>
    </recommendedName>
</protein>
<dbReference type="Proteomes" id="UP001642484">
    <property type="component" value="Unassembled WGS sequence"/>
</dbReference>
<proteinExistence type="predicted"/>
<dbReference type="InterPro" id="IPR036397">
    <property type="entry name" value="RNaseH_sf"/>
</dbReference>
<dbReference type="SUPFAM" id="SSF53098">
    <property type="entry name" value="Ribonuclease H-like"/>
    <property type="match status" value="1"/>
</dbReference>